<dbReference type="Pfam" id="PF07589">
    <property type="entry name" value="PEP-CTERM"/>
    <property type="match status" value="1"/>
</dbReference>
<dbReference type="InterPro" id="IPR013424">
    <property type="entry name" value="Ice-binding_C"/>
</dbReference>
<comment type="caution">
    <text evidence="2">The sequence shown here is derived from an EMBL/GenBank/DDBJ whole genome shotgun (WGS) entry which is preliminary data.</text>
</comment>
<proteinExistence type="predicted"/>
<feature type="domain" description="Ice-binding protein C-terminal" evidence="1">
    <location>
        <begin position="181"/>
        <end position="207"/>
    </location>
</feature>
<dbReference type="EMBL" id="RXLQ01000005">
    <property type="protein sequence ID" value="RSZ59043.1"/>
    <property type="molecule type" value="Genomic_DNA"/>
</dbReference>
<dbReference type="AlphaFoldDB" id="A0A430HNF5"/>
<sequence length="211" mass="22501">MLSIKLYIQAALYVTLRLQENYENNYKGDGMKLLPLLLGVVLLADARADASLLGDTVDAGMYRTIDTGRGVGRITGFGLDSPFVVESGSADRKGYSVAYTLDVDADRFAIDYRNSFAWGAGIVFRLTDLDFSNGALLQSLTVDTNMVGYGLTVGADYVEINWSGVSGTRDAYFNGQFVTSAVPEPGSTAMLALGLAVVGAGAARARRARRG</sequence>
<gene>
    <name evidence="2" type="ORF">EJB06_11995</name>
</gene>
<dbReference type="Proteomes" id="UP000278085">
    <property type="component" value="Unassembled WGS sequence"/>
</dbReference>
<evidence type="ECO:0000313" key="3">
    <source>
        <dbReference type="Proteomes" id="UP000278085"/>
    </source>
</evidence>
<dbReference type="OrthoDB" id="571052at2"/>
<evidence type="ECO:0000313" key="2">
    <source>
        <dbReference type="EMBL" id="RSZ59043.1"/>
    </source>
</evidence>
<reference evidence="2 3" key="1">
    <citation type="submission" date="2018-12" db="EMBL/GenBank/DDBJ databases">
        <authorList>
            <person name="Yang E."/>
        </authorList>
    </citation>
    <scope>NUCLEOTIDE SEQUENCE [LARGE SCALE GENOMIC DNA]</scope>
    <source>
        <strain evidence="2 3">SOD</strain>
    </source>
</reference>
<keyword evidence="3" id="KW-1185">Reference proteome</keyword>
<organism evidence="2 3">
    <name type="scientific">Massilia atriviolacea</name>
    <dbReference type="NCBI Taxonomy" id="2495579"/>
    <lineage>
        <taxon>Bacteria</taxon>
        <taxon>Pseudomonadati</taxon>
        <taxon>Pseudomonadota</taxon>
        <taxon>Betaproteobacteria</taxon>
        <taxon>Burkholderiales</taxon>
        <taxon>Oxalobacteraceae</taxon>
        <taxon>Telluria group</taxon>
        <taxon>Massilia</taxon>
    </lineage>
</organism>
<dbReference type="NCBIfam" id="TIGR02595">
    <property type="entry name" value="PEP_CTERM"/>
    <property type="match status" value="1"/>
</dbReference>
<protein>
    <submittedName>
        <fullName evidence="2">PEP-CTERM sorting domain-containing protein</fullName>
    </submittedName>
</protein>
<evidence type="ECO:0000259" key="1">
    <source>
        <dbReference type="Pfam" id="PF07589"/>
    </source>
</evidence>
<accession>A0A430HNF5</accession>
<name>A0A430HNF5_9BURK</name>